<dbReference type="Proteomes" id="UP000002494">
    <property type="component" value="Chromosome 1"/>
</dbReference>
<name>B2RYK9_RAT</name>
<dbReference type="RefSeq" id="XP_063122566.1">
    <property type="nucleotide sequence ID" value="XM_063266496.1"/>
</dbReference>
<evidence type="ECO:0000313" key="6">
    <source>
        <dbReference type="RGD" id="1561521"/>
    </source>
</evidence>
<dbReference type="EMBL" id="BC166816">
    <property type="protein sequence ID" value="AAI66816.1"/>
    <property type="molecule type" value="mRNA"/>
</dbReference>
<feature type="region of interest" description="Disordered" evidence="1">
    <location>
        <begin position="120"/>
        <end position="365"/>
    </location>
</feature>
<proteinExistence type="evidence at transcript level"/>
<dbReference type="GeneID" id="361548"/>
<evidence type="ECO:0000313" key="5">
    <source>
        <dbReference type="Proteomes" id="UP000002494"/>
    </source>
</evidence>
<evidence type="ECO:0000313" key="3">
    <source>
        <dbReference type="EMBL" id="AAI66816.1"/>
    </source>
</evidence>
<evidence type="ECO:0000256" key="2">
    <source>
        <dbReference type="SAM" id="SignalP"/>
    </source>
</evidence>
<evidence type="ECO:0000313" key="4">
    <source>
        <dbReference type="Ensembl" id="ENSRNOP00000076175.2"/>
    </source>
</evidence>
<keyword evidence="5" id="KW-1185">Reference proteome</keyword>
<dbReference type="InterPro" id="IPR033541">
    <property type="entry name" value="Dermokine"/>
</dbReference>
<dbReference type="RGD" id="1561521">
    <property type="gene designation" value="Dmkn"/>
</dbReference>
<feature type="region of interest" description="Disordered" evidence="1">
    <location>
        <begin position="32"/>
        <end position="57"/>
    </location>
</feature>
<dbReference type="PANTHER" id="PTHR36881:SF1">
    <property type="entry name" value="DERMOKINE"/>
    <property type="match status" value="1"/>
</dbReference>
<accession>B2RYK9</accession>
<feature type="chain" id="PRO_5044728824" evidence="2">
    <location>
        <begin position="22"/>
        <end position="516"/>
    </location>
</feature>
<organism evidence="3">
    <name type="scientific">Rattus norvegicus</name>
    <name type="common">Rat</name>
    <dbReference type="NCBI Taxonomy" id="10116"/>
    <lineage>
        <taxon>Eukaryota</taxon>
        <taxon>Metazoa</taxon>
        <taxon>Chordata</taxon>
        <taxon>Craniata</taxon>
        <taxon>Vertebrata</taxon>
        <taxon>Euteleostomi</taxon>
        <taxon>Mammalia</taxon>
        <taxon>Eutheria</taxon>
        <taxon>Euarchontoglires</taxon>
        <taxon>Glires</taxon>
        <taxon>Rodentia</taxon>
        <taxon>Myomorpha</taxon>
        <taxon>Muroidea</taxon>
        <taxon>Muridae</taxon>
        <taxon>Murinae</taxon>
        <taxon>Rattus</taxon>
    </lineage>
</organism>
<dbReference type="PANTHER" id="PTHR36881">
    <property type="entry name" value="DERMOKINE"/>
    <property type="match status" value="1"/>
</dbReference>
<dbReference type="GO" id="GO:0005615">
    <property type="term" value="C:extracellular space"/>
    <property type="evidence" value="ECO:0000266"/>
    <property type="project" value="RGD"/>
</dbReference>
<dbReference type="GO" id="GO:1903575">
    <property type="term" value="P:cornified envelope assembly"/>
    <property type="evidence" value="ECO:0000266"/>
    <property type="project" value="RGD"/>
</dbReference>
<dbReference type="OMA" id="WQGMPGS"/>
<evidence type="ECO:0000256" key="1">
    <source>
        <dbReference type="SAM" id="MobiDB-lite"/>
    </source>
</evidence>
<dbReference type="KEGG" id="rno:361548"/>
<gene>
    <name evidence="3 4 6" type="primary">Dmkn</name>
</gene>
<dbReference type="Ensembl" id="ENSRNOT00000093612.3">
    <property type="protein sequence ID" value="ENSRNOP00000076175.2"/>
    <property type="gene ID" value="ENSRNOG00000055934.4"/>
</dbReference>
<dbReference type="OrthoDB" id="9845972at2759"/>
<feature type="compositionally biased region" description="Low complexity" evidence="1">
    <location>
        <begin position="291"/>
        <end position="301"/>
    </location>
</feature>
<accession>A0A1W2Q687</accession>
<dbReference type="VEuPathDB" id="HostDB:ENSRNOG00000055934"/>
<dbReference type="Bgee" id="ENSRNOG00000055934">
    <property type="expression patterns" value="Expressed in esophagus and 18 other cell types or tissues"/>
</dbReference>
<protein>
    <submittedName>
        <fullName evidence="4">Dermokine</fullName>
    </submittedName>
    <submittedName>
        <fullName evidence="3">Dmkn protein</fullName>
    </submittedName>
</protein>
<feature type="compositionally biased region" description="Gly residues" evidence="1">
    <location>
        <begin position="261"/>
        <end position="275"/>
    </location>
</feature>
<feature type="compositionally biased region" description="Gly residues" evidence="1">
    <location>
        <begin position="126"/>
        <end position="144"/>
    </location>
</feature>
<dbReference type="CDD" id="cd21118">
    <property type="entry name" value="dermokine"/>
    <property type="match status" value="1"/>
</dbReference>
<keyword evidence="2" id="KW-0732">Signal</keyword>
<reference evidence="3" key="1">
    <citation type="journal article" date="2004" name="Genome Res.">
        <title>The status, quality, and expansion of the NIH full-length cDNA project: the Mammalian Gene Collection (MGC).</title>
        <authorList>
            <consortium name="The MGC Project Team"/>
            <person name="Gerhard D.S."/>
            <person name="Wagner L."/>
            <person name="Feingold E.A."/>
            <person name="Shenmen C.M."/>
            <person name="Grouse L.H."/>
            <person name="Schuler G."/>
            <person name="Klein S.L."/>
            <person name="Old S."/>
            <person name="Rasooly R."/>
            <person name="Good P."/>
            <person name="Guyer M."/>
            <person name="Peck A.M."/>
            <person name="Derge J.G."/>
            <person name="Lipman D."/>
            <person name="Collins F.S."/>
            <person name="Jang W."/>
            <person name="Sherry S."/>
            <person name="Feolo M."/>
            <person name="Misquitta L."/>
            <person name="Lee E."/>
            <person name="Rotmistrovsky K."/>
            <person name="Greenhut S.F."/>
            <person name="Schaefer C.F."/>
            <person name="Buetow K."/>
            <person name="Bonner T.I."/>
            <person name="Haussler D."/>
            <person name="Kent J."/>
            <person name="Kiekhaus M."/>
            <person name="Furey T."/>
            <person name="Brent M."/>
            <person name="Prange C."/>
            <person name="Schreiber K."/>
            <person name="Shapiro N."/>
            <person name="Bhat N.K."/>
            <person name="Hopkins R.F."/>
            <person name="Hsie F."/>
            <person name="Driscoll T."/>
            <person name="Soares M.B."/>
            <person name="Casavant T.L."/>
            <person name="Scheetz T.E."/>
            <person name="Brown-stein M.J."/>
            <person name="Usdin T.B."/>
            <person name="Toshiyuki S."/>
            <person name="Carninci P."/>
            <person name="Piao Y."/>
            <person name="Dudekula D.B."/>
            <person name="Ko M.S."/>
            <person name="Kawakami K."/>
            <person name="Suzuki Y."/>
            <person name="Sugano S."/>
            <person name="Gruber C.E."/>
            <person name="Smith M.R."/>
            <person name="Simmons B."/>
            <person name="Moore T."/>
            <person name="Waterman R."/>
            <person name="Johnson S.L."/>
            <person name="Ruan Y."/>
            <person name="Wei C.L."/>
            <person name="Mathavan S."/>
            <person name="Gunaratne P.H."/>
            <person name="Wu J."/>
            <person name="Garcia A.M."/>
            <person name="Hulyk S.W."/>
            <person name="Fuh E."/>
            <person name="Yuan Y."/>
            <person name="Sneed A."/>
            <person name="Kowis C."/>
            <person name="Hodgson A."/>
            <person name="Muzny D.M."/>
            <person name="McPherson J."/>
            <person name="Gibbs R.A."/>
            <person name="Fahey J."/>
            <person name="Helton E."/>
            <person name="Ketteman M."/>
            <person name="Madan A."/>
            <person name="Rodrigues S."/>
            <person name="Sanchez A."/>
            <person name="Whiting M."/>
            <person name="Madari A."/>
            <person name="Young A.C."/>
            <person name="Wetherby K.D."/>
            <person name="Granite S.J."/>
            <person name="Kwong P.N."/>
            <person name="Brinkley C.P."/>
            <person name="Pearson R.L."/>
            <person name="Bouffard G.G."/>
            <person name="Blakesly R.W."/>
            <person name="Green E.D."/>
            <person name="Dickson M.C."/>
            <person name="Rodriguez A.C."/>
            <person name="Grimwood J."/>
            <person name="Schmutz J."/>
            <person name="Myers R.M."/>
            <person name="Butterfield Y.S."/>
            <person name="Griffith M."/>
            <person name="Griffith O.L."/>
            <person name="Krzywinski M.I."/>
            <person name="Liao N."/>
            <person name="Morin R."/>
            <person name="Morrin R."/>
            <person name="Palmquist D."/>
            <person name="Petrescu A.S."/>
            <person name="Skalska U."/>
            <person name="Smailus D.E."/>
            <person name="Stott J.M."/>
            <person name="Schnerch A."/>
            <person name="Schein J.E."/>
            <person name="Jones S.J."/>
            <person name="Holt R.A."/>
            <person name="Baross A."/>
            <person name="Marra M.A."/>
            <person name="Clifton S."/>
            <person name="Makowski K.A."/>
            <person name="Bosak S."/>
            <person name="Malek J."/>
        </authorList>
    </citation>
    <scope>NUCLEOTIDE SEQUENCE [LARGE SCALE MRNA]</scope>
    <source>
        <tissue evidence="3">Placenta</tissue>
    </source>
</reference>
<feature type="compositionally biased region" description="Gly residues" evidence="1">
    <location>
        <begin position="222"/>
        <end position="252"/>
    </location>
</feature>
<feature type="compositionally biased region" description="Gly residues" evidence="1">
    <location>
        <begin position="302"/>
        <end position="311"/>
    </location>
</feature>
<dbReference type="RefSeq" id="NP_001166828.1">
    <property type="nucleotide sequence ID" value="NM_001173357.1"/>
</dbReference>
<feature type="signal peptide" evidence="2">
    <location>
        <begin position="1"/>
        <end position="21"/>
    </location>
</feature>
<sequence>MKPQGSLACLLLALCLGSGVANPLHSGGEGTGANAAPGMGGTISHGIGESVGQGAKEAASSGIQDALGQGHGEGGYALMGGRGDVFDHQLGEAARSLENAGNEIGRRAEDVIRRGVDAAHNSGSWGTSGGHGVYGSQGGFGSQGNPGVEGTPWASGGNYGTNSLGGSVGQGGSGRPLNYETNAQGAVAQPGYGAVRGNNQNSGCTNPPPSDSHESFSDSGGSSNGGSHGGQGNQGSNGQGNSGGNSGQGSSGSSGNSGNNEGSGGHSGNSGGNSGSGSRDLETSNFDDGYSVSRGTSSSSGSRGGSGGGGNRPECNNPGNDVRMAGGSGSQESKESSHLLGGSHDYQGHGSGHGSNGGNVQRDAVSGLNTMNSDASSLPFNLDNFWENFKSKMGFINWDAINKGRGPAPSTRALLYFRRLWENFKRNTPFFNWKQIEGSDLSSLQKRAGGADQFSQPEAARQDLSAESAKNYYNNAQVNPTYNWQYYTKTTPKAGVTPSSSASRAQPGLLKWLKFW</sequence>
<dbReference type="PhylomeDB" id="B2RYK9"/>
<reference evidence="4" key="3">
    <citation type="submission" date="2025-05" db="UniProtKB">
        <authorList>
            <consortium name="Ensembl"/>
        </authorList>
    </citation>
    <scope>IDENTIFICATION</scope>
    <source>
        <strain evidence="4">Brown Norway</strain>
    </source>
</reference>
<dbReference type="AGR" id="RGD:1561521"/>
<dbReference type="AlphaFoldDB" id="B2RYK9"/>
<reference evidence="4 5" key="2">
    <citation type="journal article" date="2004" name="Nature">
        <title>Genome sequence of the Brown Norway rat yields insights into mammalian evolution.</title>
        <authorList>
            <consortium name="Rat Genome Sequencing Project Consortium"/>
            <person name="Gibbs R.A."/>
            <person name="Weinstock G.M."/>
            <person name="Metzker M.L."/>
            <person name="Muzny D.M."/>
            <person name="Sodergren E.J."/>
            <person name="Scherer S."/>
            <person name="Scott G."/>
            <person name="Steffen D."/>
            <person name="Worley K.C."/>
            <person name="Burch P.E."/>
            <person name="Okwuonu G."/>
            <person name="Hines S."/>
            <person name="Lewis L."/>
            <person name="Deramo C."/>
            <person name="Delgado O."/>
            <person name="Dugan-Rocha S."/>
            <person name="Miner G."/>
            <person name="Morgan M."/>
            <person name="Hawes A."/>
            <person name="Gill R."/>
            <person name="Holt R.A."/>
            <person name="Adams M.D."/>
            <person name="Amanatides P.G."/>
            <person name="Baden-Tillson H."/>
            <person name="Barnstead M."/>
            <person name="Chin S."/>
            <person name="Evans C.A."/>
            <person name="Ferriera S."/>
            <person name="Fosler C."/>
            <person name="Glodek A."/>
            <person name="Gu Z."/>
            <person name="Jennings D."/>
            <person name="Kraft C.L."/>
            <person name="Nguyen T."/>
            <person name="Pfannkoch C.M."/>
            <person name="Sitter C."/>
            <person name="Sutton G.G."/>
            <person name="Venter J.C."/>
            <person name="Woodage T."/>
            <person name="Smith D."/>
            <person name="Lee H.-M."/>
            <person name="Gustafson E."/>
            <person name="Cahill P."/>
            <person name="Kana A."/>
            <person name="Doucette-Stamm L."/>
            <person name="Weinstock K."/>
            <person name="Fechtel K."/>
            <person name="Weiss R.B."/>
            <person name="Dunn D.M."/>
            <person name="Green E.D."/>
            <person name="Blakesley R.W."/>
            <person name="Bouffard G.G."/>
            <person name="De Jong P.J."/>
            <person name="Osoegawa K."/>
            <person name="Zhu B."/>
            <person name="Marra M."/>
            <person name="Schein J."/>
            <person name="Bosdet I."/>
            <person name="Fjell C."/>
            <person name="Jones S."/>
            <person name="Krzywinski M."/>
            <person name="Mathewson C."/>
            <person name="Siddiqui A."/>
            <person name="Wye N."/>
            <person name="McPherson J."/>
            <person name="Zhao S."/>
            <person name="Fraser C.M."/>
            <person name="Shetty J."/>
            <person name="Shatsman S."/>
            <person name="Geer K."/>
            <person name="Chen Y."/>
            <person name="Abramzon S."/>
            <person name="Nierman W.C."/>
            <person name="Havlak P.H."/>
            <person name="Chen R."/>
            <person name="Durbin K.J."/>
            <person name="Egan A."/>
            <person name="Ren Y."/>
            <person name="Song X.-Z."/>
            <person name="Li B."/>
            <person name="Liu Y."/>
            <person name="Qin X."/>
            <person name="Cawley S."/>
            <person name="Cooney A.J."/>
            <person name="D'Souza L.M."/>
            <person name="Martin K."/>
            <person name="Wu J.Q."/>
            <person name="Gonzalez-Garay M.L."/>
            <person name="Jackson A.R."/>
            <person name="Kalafus K.J."/>
            <person name="McLeod M.P."/>
            <person name="Milosavljevic A."/>
            <person name="Virk D."/>
            <person name="Volkov A."/>
            <person name="Wheeler D.A."/>
            <person name="Zhang Z."/>
            <person name="Bailey J.A."/>
            <person name="Eichler E.E."/>
            <person name="Tuzun E."/>
            <person name="Birney E."/>
            <person name="Mongin E."/>
            <person name="Ureta-Vidal A."/>
            <person name="Woodwark C."/>
            <person name="Zdobnov E."/>
            <person name="Bork P."/>
            <person name="Suyama M."/>
            <person name="Torrents D."/>
            <person name="Alexandersson M."/>
            <person name="Trask B.J."/>
            <person name="Young J.M."/>
            <person name="Huang H."/>
            <person name="Wang H."/>
            <person name="Xing H."/>
            <person name="Daniels S."/>
            <person name="Gietzen D."/>
            <person name="Schmidt J."/>
            <person name="Stevens K."/>
            <person name="Vitt U."/>
            <person name="Wingrove J."/>
            <person name="Camara F."/>
            <person name="Mar Alba M."/>
            <person name="Abril J.F."/>
            <person name="Guigo R."/>
            <person name="Smit A."/>
            <person name="Dubchak I."/>
            <person name="Rubin E.M."/>
            <person name="Couronne O."/>
            <person name="Poliakov A."/>
            <person name="Huebner N."/>
            <person name="Ganten D."/>
            <person name="Goesele C."/>
            <person name="Hummel O."/>
            <person name="Kreitler T."/>
            <person name="Lee Y.-A."/>
            <person name="Monti J."/>
            <person name="Schulz H."/>
            <person name="Zimdahl H."/>
            <person name="Himmelbauer H."/>
            <person name="Lehrach H."/>
            <person name="Jacob H.J."/>
            <person name="Bromberg S."/>
            <person name="Gullings-Handley J."/>
            <person name="Jensen-Seaman M.I."/>
            <person name="Kwitek A.E."/>
            <person name="Lazar J."/>
            <person name="Pasko D."/>
            <person name="Tonellato P.J."/>
            <person name="Twigger S."/>
            <person name="Ponting C.P."/>
            <person name="Duarte J.M."/>
            <person name="Rice S."/>
            <person name="Goodstadt L."/>
            <person name="Beatson S.A."/>
            <person name="Emes R.D."/>
            <person name="Winter E.E."/>
            <person name="Webber C."/>
            <person name="Brandt P."/>
            <person name="Nyakatura G."/>
            <person name="Adetobi M."/>
            <person name="Chiaromonte F."/>
            <person name="Elnitski L."/>
            <person name="Eswara P."/>
            <person name="Hardison R.C."/>
            <person name="Hou M."/>
            <person name="Kolbe D."/>
            <person name="Makova K."/>
            <person name="Miller W."/>
            <person name="Nekrutenko A."/>
            <person name="Riemer C."/>
            <person name="Schwartz S."/>
            <person name="Taylor J."/>
            <person name="Yang S."/>
            <person name="Zhang Y."/>
            <person name="Lindpaintner K."/>
            <person name="Andrews T.D."/>
            <person name="Caccamo M."/>
            <person name="Clamp M."/>
            <person name="Clarke L."/>
            <person name="Curwen V."/>
            <person name="Durbin R.M."/>
            <person name="Eyras E."/>
            <person name="Searle S.M."/>
            <person name="Cooper G.M."/>
            <person name="Batzoglou S."/>
            <person name="Brudno M."/>
            <person name="Sidow A."/>
            <person name="Stone E.A."/>
            <person name="Payseur B.A."/>
            <person name="Bourque G."/>
            <person name="Lopez-Otin C."/>
            <person name="Puente X.S."/>
            <person name="Chakrabarti K."/>
            <person name="Chatterji S."/>
            <person name="Dewey C."/>
            <person name="Pachter L."/>
            <person name="Bray N."/>
            <person name="Yap V.B."/>
            <person name="Caspi A."/>
            <person name="Tesler G."/>
            <person name="Pevzner P.A."/>
            <person name="Haussler D."/>
            <person name="Roskin K.M."/>
            <person name="Baertsch R."/>
            <person name="Clawson H."/>
            <person name="Furey T.S."/>
            <person name="Hinrichs A.S."/>
            <person name="Karolchik D."/>
            <person name="Kent W.J."/>
            <person name="Rosenbloom K.R."/>
            <person name="Trumbower H."/>
            <person name="Weirauch M."/>
            <person name="Cooper D.N."/>
            <person name="Stenson P.D."/>
            <person name="Ma B."/>
            <person name="Brent M."/>
            <person name="Arumugam M."/>
            <person name="Shteynberg D."/>
            <person name="Copley R.R."/>
            <person name="Taylor M.S."/>
            <person name="Riethman H."/>
            <person name="Mudunuri U."/>
            <person name="Peterson J."/>
            <person name="Guyer M."/>
            <person name="Felsenfeld A."/>
            <person name="Old S."/>
            <person name="Mockrin S."/>
            <person name="Collins F.S."/>
        </authorList>
    </citation>
    <scope>NUCLEOTIDE SEQUENCE [LARGE SCALE GENOMIC DNA]</scope>
    <source>
        <strain evidence="4 5">Brown Norway</strain>
    </source>
</reference>
<dbReference type="GeneTree" id="ENSGT00570000079107"/>
<dbReference type="CTD" id="93099"/>